<dbReference type="Proteomes" id="UP000504623">
    <property type="component" value="Unplaced"/>
</dbReference>
<dbReference type="InterPro" id="IPR028970">
    <property type="entry name" value="DUF4662"/>
</dbReference>
<feature type="region of interest" description="Disordered" evidence="1">
    <location>
        <begin position="429"/>
        <end position="460"/>
    </location>
</feature>
<evidence type="ECO:0000313" key="3">
    <source>
        <dbReference type="RefSeq" id="XP_006869362.1"/>
    </source>
</evidence>
<sequence>MGRQCGAQGRGPGERGQRREPGAAMGAGRGSRARGPARLGHKACGRVSLRMLDPPTRSPLLPVTTGPLLSPHLGAPLGAPIGPFEGWDQQVPGLPFPRIPEAEGIFLGSRLKRGGDALPGRSGRPSGAATSHEASQSPSLSTHMSQHHCKKDLVQSLFSLFGSSHPIYVRRDLSIPTYGLRQSILLNTRLQDCYVDSPALTNIWTARKCARHNTHAPAPGTTSSWEVVKNPLIASSFSLVKLVLRRQLKDQCCPMPHKSEEAKPSKRLKPKDNSVMKATQQRRIRNSSSFKSKRPAGQQLVSPRRKRPTGGISQSKESSKEKKITIGQDLEDSYAEHVAVTQVLPWDSGRAAWKGQALLPEARKKQQLSEDALTIHGLPTEGYQALYHAVVEPMLWNPSGTPKRYSLELGKTIKQRLWEALCSQAAIPEGAQKDPSLGRKRPHVSEEPVPKKWPKLKSEK</sequence>
<evidence type="ECO:0000256" key="1">
    <source>
        <dbReference type="SAM" id="MobiDB-lite"/>
    </source>
</evidence>
<name>A0A9B0TS90_CHRAS</name>
<protein>
    <submittedName>
        <fullName evidence="3">Uncharacterized protein C22orf31 homolog</fullName>
    </submittedName>
</protein>
<dbReference type="PANTHER" id="PTHR15578:SF0">
    <property type="entry name" value="CHROMOSOME 22 OPEN READING FRAME 31"/>
    <property type="match status" value="1"/>
</dbReference>
<feature type="compositionally biased region" description="Basic and acidic residues" evidence="1">
    <location>
        <begin position="257"/>
        <end position="274"/>
    </location>
</feature>
<dbReference type="GeneID" id="102828314"/>
<feature type="region of interest" description="Disordered" evidence="1">
    <location>
        <begin position="113"/>
        <end position="146"/>
    </location>
</feature>
<dbReference type="AlphaFoldDB" id="A0A9B0TS90"/>
<dbReference type="RefSeq" id="XP_006869362.1">
    <property type="nucleotide sequence ID" value="XM_006869300.1"/>
</dbReference>
<feature type="compositionally biased region" description="Polar residues" evidence="1">
    <location>
        <begin position="128"/>
        <end position="144"/>
    </location>
</feature>
<feature type="compositionally biased region" description="Basic and acidic residues" evidence="1">
    <location>
        <begin position="12"/>
        <end position="21"/>
    </location>
</feature>
<feature type="region of interest" description="Disordered" evidence="1">
    <location>
        <begin position="1"/>
        <end position="40"/>
    </location>
</feature>
<gene>
    <name evidence="3" type="primary">LOC102828314</name>
</gene>
<organism evidence="2 3">
    <name type="scientific">Chrysochloris asiatica</name>
    <name type="common">Cape golden mole</name>
    <dbReference type="NCBI Taxonomy" id="185453"/>
    <lineage>
        <taxon>Eukaryota</taxon>
        <taxon>Metazoa</taxon>
        <taxon>Chordata</taxon>
        <taxon>Craniata</taxon>
        <taxon>Vertebrata</taxon>
        <taxon>Euteleostomi</taxon>
        <taxon>Mammalia</taxon>
        <taxon>Eutheria</taxon>
        <taxon>Afrotheria</taxon>
        <taxon>Chrysochloridae</taxon>
        <taxon>Chrysochlorinae</taxon>
        <taxon>Chrysochloris</taxon>
    </lineage>
</organism>
<keyword evidence="2" id="KW-1185">Reference proteome</keyword>
<dbReference type="PANTHER" id="PTHR15578">
    <property type="entry name" value="CHROMOSOME 8 C22ORF31 HOMOLOG"/>
    <property type="match status" value="1"/>
</dbReference>
<proteinExistence type="predicted"/>
<evidence type="ECO:0000313" key="2">
    <source>
        <dbReference type="Proteomes" id="UP000504623"/>
    </source>
</evidence>
<reference evidence="3" key="1">
    <citation type="submission" date="2025-08" db="UniProtKB">
        <authorList>
            <consortium name="RefSeq"/>
        </authorList>
    </citation>
    <scope>IDENTIFICATION</scope>
    <source>
        <tissue evidence="3">Spleen</tissue>
    </source>
</reference>
<dbReference type="CTD" id="101655619"/>
<feature type="compositionally biased region" description="Basic and acidic residues" evidence="1">
    <location>
        <begin position="443"/>
        <end position="460"/>
    </location>
</feature>
<dbReference type="OrthoDB" id="8417148at2759"/>
<accession>A0A9B0TS90</accession>
<feature type="region of interest" description="Disordered" evidence="1">
    <location>
        <begin position="254"/>
        <end position="324"/>
    </location>
</feature>
<dbReference type="Pfam" id="PF15578">
    <property type="entry name" value="DUF4662"/>
    <property type="match status" value="1"/>
</dbReference>